<dbReference type="AlphaFoldDB" id="A0A378W8F6"/>
<sequence>MDLINSATLPYQWEVLQTGGSAVADAARFFGIRDLTQVGADLTRAGVGRSSFYPDARVGYRKKWPVG</sequence>
<evidence type="ECO:0000313" key="2">
    <source>
        <dbReference type="Proteomes" id="UP000254945"/>
    </source>
</evidence>
<organism evidence="1 2">
    <name type="scientific">Mycolicibacterium senegalense</name>
    <dbReference type="NCBI Taxonomy" id="1796"/>
    <lineage>
        <taxon>Bacteria</taxon>
        <taxon>Bacillati</taxon>
        <taxon>Actinomycetota</taxon>
        <taxon>Actinomycetes</taxon>
        <taxon>Mycobacteriales</taxon>
        <taxon>Mycobacteriaceae</taxon>
        <taxon>Mycolicibacterium</taxon>
    </lineage>
</organism>
<dbReference type="EMBL" id="UGQQ01000002">
    <property type="protein sequence ID" value="SUA28481.1"/>
    <property type="molecule type" value="Genomic_DNA"/>
</dbReference>
<protein>
    <submittedName>
        <fullName evidence="1">Uncharacterized protein</fullName>
    </submittedName>
</protein>
<accession>A0A378W8F6</accession>
<reference evidence="1 2" key="1">
    <citation type="submission" date="2018-06" db="EMBL/GenBank/DDBJ databases">
        <authorList>
            <consortium name="Pathogen Informatics"/>
            <person name="Doyle S."/>
        </authorList>
    </citation>
    <scope>NUCLEOTIDE SEQUENCE [LARGE SCALE GENOMIC DNA]</scope>
    <source>
        <strain evidence="1 2">NCTC4524</strain>
    </source>
</reference>
<dbReference type="Proteomes" id="UP000254945">
    <property type="component" value="Unassembled WGS sequence"/>
</dbReference>
<evidence type="ECO:0000313" key="1">
    <source>
        <dbReference type="EMBL" id="SUA28481.1"/>
    </source>
</evidence>
<dbReference type="RefSeq" id="WP_036390356.1">
    <property type="nucleotide sequence ID" value="NZ_CP081000.1"/>
</dbReference>
<proteinExistence type="predicted"/>
<gene>
    <name evidence="1" type="ORF">NCTC4524_04461</name>
</gene>
<name>A0A378W8F6_9MYCO</name>